<dbReference type="STRING" id="1789683.A0A1X7QWA9"/>
<dbReference type="AlphaFoldDB" id="A0A1X7QWA9"/>
<evidence type="ECO:0000256" key="1">
    <source>
        <dbReference type="SAM" id="Coils"/>
    </source>
</evidence>
<evidence type="ECO:0000313" key="3">
    <source>
        <dbReference type="EMBL" id="SMN17733.1"/>
    </source>
</evidence>
<dbReference type="Proteomes" id="UP000196158">
    <property type="component" value="Unassembled WGS sequence"/>
</dbReference>
<gene>
    <name evidence="3" type="ORF">KASA_0Q00770G</name>
</gene>
<sequence length="238" mass="26911">MSLFEWVFGKSLTPQERLKKNQRALERTQRELEREKRKLEAQEKKLIQDIKKAAKNNQINAAKIKAKDLVRTRSYVSKFNNMQTQLQAISLRIQAVRSSDQMSNSMREATVLLAGMNRSMNLPQLQKISMEFEKQNELMDQRQEFIDEAIDGVMEDDEFNEDEEADEIVNKVLDEIGVDLNTELANAPNGQLGSTVGLDESNKISNQKSLLAEGGSPGGGPSDPDSDLQARLDSLKRQ</sequence>
<proteinExistence type="predicted"/>
<dbReference type="Pfam" id="PF03357">
    <property type="entry name" value="Snf7"/>
    <property type="match status" value="1"/>
</dbReference>
<dbReference type="EMBL" id="FXLY01000002">
    <property type="protein sequence ID" value="SMN17733.1"/>
    <property type="molecule type" value="Genomic_DNA"/>
</dbReference>
<dbReference type="PANTHER" id="PTHR10476">
    <property type="entry name" value="CHARGED MULTIVESICULAR BODY PROTEIN"/>
    <property type="match status" value="1"/>
</dbReference>
<keyword evidence="1" id="KW-0175">Coiled coil</keyword>
<feature type="coiled-coil region" evidence="1">
    <location>
        <begin position="15"/>
        <end position="56"/>
    </location>
</feature>
<feature type="region of interest" description="Disordered" evidence="2">
    <location>
        <begin position="186"/>
        <end position="238"/>
    </location>
</feature>
<feature type="compositionally biased region" description="Basic and acidic residues" evidence="2">
    <location>
        <begin position="228"/>
        <end position="238"/>
    </location>
</feature>
<accession>A0A1X7QWA9</accession>
<name>A0A1X7QWA9_9SACH</name>
<keyword evidence="4" id="KW-1185">Reference proteome</keyword>
<dbReference type="GO" id="GO:0007034">
    <property type="term" value="P:vacuolar transport"/>
    <property type="evidence" value="ECO:0007669"/>
    <property type="project" value="InterPro"/>
</dbReference>
<organism evidence="3 4">
    <name type="scientific">Maudiozyma saulgeensis</name>
    <dbReference type="NCBI Taxonomy" id="1789683"/>
    <lineage>
        <taxon>Eukaryota</taxon>
        <taxon>Fungi</taxon>
        <taxon>Dikarya</taxon>
        <taxon>Ascomycota</taxon>
        <taxon>Saccharomycotina</taxon>
        <taxon>Saccharomycetes</taxon>
        <taxon>Saccharomycetales</taxon>
        <taxon>Saccharomycetaceae</taxon>
        <taxon>Maudiozyma</taxon>
    </lineage>
</organism>
<dbReference type="InterPro" id="IPR005024">
    <property type="entry name" value="Snf7_fam"/>
</dbReference>
<protein>
    <submittedName>
        <fullName evidence="3">Similar to Saccharomyces cerevisiae YKL002W DID4 Class E Vps protein of the ESCRT-III complex</fullName>
    </submittedName>
</protein>
<dbReference type="Gene3D" id="6.10.140.1230">
    <property type="match status" value="1"/>
</dbReference>
<evidence type="ECO:0000256" key="2">
    <source>
        <dbReference type="SAM" id="MobiDB-lite"/>
    </source>
</evidence>
<reference evidence="3 4" key="1">
    <citation type="submission" date="2017-04" db="EMBL/GenBank/DDBJ databases">
        <authorList>
            <person name="Afonso C.L."/>
            <person name="Miller P.J."/>
            <person name="Scott M.A."/>
            <person name="Spackman E."/>
            <person name="Goraichik I."/>
            <person name="Dimitrov K.M."/>
            <person name="Suarez D.L."/>
            <person name="Swayne D.E."/>
        </authorList>
    </citation>
    <scope>NUCLEOTIDE SEQUENCE [LARGE SCALE GENOMIC DNA]</scope>
</reference>
<dbReference type="OrthoDB" id="10252926at2759"/>
<evidence type="ECO:0000313" key="4">
    <source>
        <dbReference type="Proteomes" id="UP000196158"/>
    </source>
</evidence>